<proteinExistence type="predicted"/>
<feature type="compositionally biased region" description="Basic residues" evidence="1">
    <location>
        <begin position="1"/>
        <end position="18"/>
    </location>
</feature>
<feature type="compositionally biased region" description="Basic residues" evidence="1">
    <location>
        <begin position="84"/>
        <end position="100"/>
    </location>
</feature>
<dbReference type="EMBL" id="CAACVS010000499">
    <property type="protein sequence ID" value="VEU42948.1"/>
    <property type="molecule type" value="Genomic_DNA"/>
</dbReference>
<evidence type="ECO:0000256" key="1">
    <source>
        <dbReference type="SAM" id="MobiDB-lite"/>
    </source>
</evidence>
<dbReference type="Proteomes" id="UP000291116">
    <property type="component" value="Unassembled WGS sequence"/>
</dbReference>
<reference evidence="2 3" key="1">
    <citation type="submission" date="2019-01" db="EMBL/GenBank/DDBJ databases">
        <authorList>
            <person name="Ferrante I. M."/>
        </authorList>
    </citation>
    <scope>NUCLEOTIDE SEQUENCE [LARGE SCALE GENOMIC DNA]</scope>
    <source>
        <strain evidence="2 3">B856</strain>
    </source>
</reference>
<protein>
    <submittedName>
        <fullName evidence="2">Uncharacterized protein</fullName>
    </submittedName>
</protein>
<keyword evidence="3" id="KW-1185">Reference proteome</keyword>
<feature type="region of interest" description="Disordered" evidence="1">
    <location>
        <begin position="243"/>
        <end position="264"/>
    </location>
</feature>
<gene>
    <name evidence="2" type="ORF">PSNMU_V1.4_AUG-EV-PASAV3_0099470</name>
</gene>
<name>A0A448ZLP4_9STRA</name>
<accession>A0A448ZLP4</accession>
<sequence>MKEHRTKLRPSQRQTHKLQRIEIMDETAIPSIWNTPPSHGHGGSGNTARGSGRKGRTGEQEVARATLRQRARGRGRSLGDWVRRLARGRFRGEHRKRKVPRGQPPPKSHRREPSPGTGSGGLRVPAAAPAPKGTERVYLLPPKARPWPRLRAPPKPAPEGDGSPLWRKRSCSFSCSGHAGDGDGDGDGDAPALSWTEPSERELALACLVMERAFLAGGSGGGGSSSSGLWALPCASGTTVLRSERNGAADHRGAAAARTAKRMR</sequence>
<feature type="region of interest" description="Disordered" evidence="1">
    <location>
        <begin position="1"/>
        <end position="196"/>
    </location>
</feature>
<evidence type="ECO:0000313" key="2">
    <source>
        <dbReference type="EMBL" id="VEU42948.1"/>
    </source>
</evidence>
<dbReference type="AlphaFoldDB" id="A0A448ZLP4"/>
<evidence type="ECO:0000313" key="3">
    <source>
        <dbReference type="Proteomes" id="UP000291116"/>
    </source>
</evidence>
<organism evidence="2 3">
    <name type="scientific">Pseudo-nitzschia multistriata</name>
    <dbReference type="NCBI Taxonomy" id="183589"/>
    <lineage>
        <taxon>Eukaryota</taxon>
        <taxon>Sar</taxon>
        <taxon>Stramenopiles</taxon>
        <taxon>Ochrophyta</taxon>
        <taxon>Bacillariophyta</taxon>
        <taxon>Bacillariophyceae</taxon>
        <taxon>Bacillariophycidae</taxon>
        <taxon>Bacillariales</taxon>
        <taxon>Bacillariaceae</taxon>
        <taxon>Pseudo-nitzschia</taxon>
    </lineage>
</organism>
<feature type="compositionally biased region" description="Basic and acidic residues" evidence="1">
    <location>
        <begin position="243"/>
        <end position="253"/>
    </location>
</feature>